<proteinExistence type="predicted"/>
<feature type="non-terminal residue" evidence="2">
    <location>
        <position position="703"/>
    </location>
</feature>
<protein>
    <submittedName>
        <fullName evidence="2">Pol protein</fullName>
    </submittedName>
</protein>
<keyword evidence="3" id="KW-1185">Reference proteome</keyword>
<dbReference type="EMBL" id="CAJNJA010060030">
    <property type="protein sequence ID" value="CAE7869369.1"/>
    <property type="molecule type" value="Genomic_DNA"/>
</dbReference>
<comment type="caution">
    <text evidence="2">The sequence shown here is derived from an EMBL/GenBank/DDBJ whole genome shotgun (WGS) entry which is preliminary data.</text>
</comment>
<accession>A0A813AL59</accession>
<evidence type="ECO:0000313" key="3">
    <source>
        <dbReference type="Proteomes" id="UP000601435"/>
    </source>
</evidence>
<dbReference type="AlphaFoldDB" id="A0A813AL59"/>
<evidence type="ECO:0000313" key="2">
    <source>
        <dbReference type="EMBL" id="CAE7869369.1"/>
    </source>
</evidence>
<reference evidence="2" key="1">
    <citation type="submission" date="2021-02" db="EMBL/GenBank/DDBJ databases">
        <authorList>
            <person name="Dougan E. K."/>
            <person name="Rhodes N."/>
            <person name="Thang M."/>
            <person name="Chan C."/>
        </authorList>
    </citation>
    <scope>NUCLEOTIDE SEQUENCE</scope>
</reference>
<organism evidence="2 3">
    <name type="scientific">Symbiodinium necroappetens</name>
    <dbReference type="NCBI Taxonomy" id="1628268"/>
    <lineage>
        <taxon>Eukaryota</taxon>
        <taxon>Sar</taxon>
        <taxon>Alveolata</taxon>
        <taxon>Dinophyceae</taxon>
        <taxon>Suessiales</taxon>
        <taxon>Symbiodiniaceae</taxon>
        <taxon>Symbiodinium</taxon>
    </lineage>
</organism>
<sequence length="703" mass="79453">ELQQCITARLPEVDTSNLLSAHNHVNRILQEETCRLFPTIKATDQRVSAQPGYRTLARHVWGIYHRLKHPGVCAFRNIFTKWRLAAEFAQASRQLRQQSRVYKREFYEMQVDLAEEAAARGDQRSLHLIVRRLSSQPRQIASRLRGPDGSLLTREAELQTIVQHSNGTFAVHPDDTPLVPLEADYIITDSTYTAELRKLGIAKAVPKHVAPSATWKLCAQAVGSTLSSALRSHLQQGTAAQLDEDWKNSYVVWIPKPNKPPDKVASLRPIGLTSPASKALAGSLRDQLLQHLQPQLKDLPQFAYAKQRGTADAIAKAHSHFHQVDNLLQQTKANRFQQQAGRRGRLCAGGLCISLDLSRAFDGVTRSHIYHTMKQQQVPQDVITLVQQLHKEASRLKRDHTFMKAGQLHLKLRVNDRDCSVPIKDQHEYLGLRKLLNGSPHLGQTPTSRLALDFLDKQATNLEAILLKAARRECQPAASAIVNSSDSLPAAIKQPPTAQLPIFADADSKNLPLVMYVDRGDPHAINEEVEIFAGNWDSPPEEYYLSETANRSHKRHRPEQQPRWNMPQRRMDSLPSYSSPQPFRDQRPQALHGPQDQLNLLSKVVLKQEEIISRLRHEKIFVLFRRNEANGTLGTLMKIAKDWRTKKDSDEEALQSPLRTVLLASMLREVMNLAQQAVATEEAKAKHIQSEWLSSTGAWNYRV</sequence>
<feature type="region of interest" description="Disordered" evidence="1">
    <location>
        <begin position="548"/>
        <end position="591"/>
    </location>
</feature>
<evidence type="ECO:0000256" key="1">
    <source>
        <dbReference type="SAM" id="MobiDB-lite"/>
    </source>
</evidence>
<name>A0A813AL59_9DINO</name>
<gene>
    <name evidence="2" type="primary">Pol</name>
    <name evidence="2" type="ORF">SNEC2469_LOCUS28010</name>
</gene>
<dbReference type="Proteomes" id="UP000601435">
    <property type="component" value="Unassembled WGS sequence"/>
</dbReference>